<keyword evidence="9" id="KW-1185">Reference proteome</keyword>
<evidence type="ECO:0000256" key="5">
    <source>
        <dbReference type="ARBA" id="ARBA00023237"/>
    </source>
</evidence>
<proteinExistence type="inferred from homology"/>
<dbReference type="InterPro" id="IPR011990">
    <property type="entry name" value="TPR-like_helical_dom_sf"/>
</dbReference>
<organism evidence="8 9">
    <name type="scientific">Chitinophaga caseinilytica</name>
    <dbReference type="NCBI Taxonomy" id="2267521"/>
    <lineage>
        <taxon>Bacteria</taxon>
        <taxon>Pseudomonadati</taxon>
        <taxon>Bacteroidota</taxon>
        <taxon>Chitinophagia</taxon>
        <taxon>Chitinophagales</taxon>
        <taxon>Chitinophagaceae</taxon>
        <taxon>Chitinophaga</taxon>
    </lineage>
</organism>
<feature type="domain" description="RagB/SusD" evidence="6">
    <location>
        <begin position="340"/>
        <end position="413"/>
    </location>
</feature>
<evidence type="ECO:0000256" key="4">
    <source>
        <dbReference type="ARBA" id="ARBA00023136"/>
    </source>
</evidence>
<name>A0ABZ2Z2X9_9BACT</name>
<comment type="similarity">
    <text evidence="2">Belongs to the SusD family.</text>
</comment>
<keyword evidence="5" id="KW-0998">Cell outer membrane</keyword>
<sequence>MKKITLYIAAALALTAGGCKKFLDVTPKGRILPTTVADYELFMNDVVLADAGYISPEFATDDLLFSEENARLVARTTKIYLWQKETMLVTEDDSEWSRIYTNVFNCNLVLDKIDAATEGTAEDKARIKAEAKIHRAWAFFHLANIYGKEYTPATAGKDLGTPLLLIPDLEAKTTRATVQAIYDQVLKDLNDALATASLPDVGRNYVHPGKAAATALMARVQLYMGHYTEAKTFAEKALTYNATLLDHNTFSFSNPAKPYSGVKNKPAAELNPENLFPRTNGQTGTFTRFMISPELLGIIGEKDLRYVFAFTRIPFSASTPAGAFPDYLRGAVNFSIGVPEMMLIKAEVLARNNQKDEAVALLNTLRQKRFKPEDYVPLAAANADEALQLVLRERRLELLYKGVRLFDLKRLNQDPRFKKDLERTHNGQTYRLPAGSPNYQMEIAPKIMLINPAILPNIRN</sequence>
<gene>
    <name evidence="8" type="ORF">WJU22_23805</name>
</gene>
<evidence type="ECO:0000313" key="8">
    <source>
        <dbReference type="EMBL" id="WZN45927.1"/>
    </source>
</evidence>
<dbReference type="InterPro" id="IPR012944">
    <property type="entry name" value="SusD_RagB_dom"/>
</dbReference>
<evidence type="ECO:0000259" key="7">
    <source>
        <dbReference type="Pfam" id="PF14322"/>
    </source>
</evidence>
<accession>A0ABZ2Z2X9</accession>
<reference evidence="8 9" key="1">
    <citation type="submission" date="2024-03" db="EMBL/GenBank/DDBJ databases">
        <title>Chitinophaga caseinilytica sp. nov., a casein hydrolysing bacterium isolated from forest soil.</title>
        <authorList>
            <person name="Lee D.S."/>
            <person name="Han D.M."/>
            <person name="Baek J.H."/>
            <person name="Choi D.G."/>
            <person name="Jeon J.H."/>
            <person name="Jeon C.O."/>
        </authorList>
    </citation>
    <scope>NUCLEOTIDE SEQUENCE [LARGE SCALE GENOMIC DNA]</scope>
    <source>
        <strain evidence="8 9">KACC 19118</strain>
    </source>
</reference>
<comment type="subcellular location">
    <subcellularLocation>
        <location evidence="1">Cell outer membrane</location>
    </subcellularLocation>
</comment>
<dbReference type="RefSeq" id="WP_341840668.1">
    <property type="nucleotide sequence ID" value="NZ_CP149792.1"/>
</dbReference>
<dbReference type="Pfam" id="PF14322">
    <property type="entry name" value="SusD-like_3"/>
    <property type="match status" value="1"/>
</dbReference>
<evidence type="ECO:0000256" key="1">
    <source>
        <dbReference type="ARBA" id="ARBA00004442"/>
    </source>
</evidence>
<dbReference type="InterPro" id="IPR033985">
    <property type="entry name" value="SusD-like_N"/>
</dbReference>
<dbReference type="EMBL" id="CP150096">
    <property type="protein sequence ID" value="WZN45927.1"/>
    <property type="molecule type" value="Genomic_DNA"/>
</dbReference>
<evidence type="ECO:0000259" key="6">
    <source>
        <dbReference type="Pfam" id="PF07980"/>
    </source>
</evidence>
<dbReference type="PROSITE" id="PS51257">
    <property type="entry name" value="PROKAR_LIPOPROTEIN"/>
    <property type="match status" value="1"/>
</dbReference>
<evidence type="ECO:0000256" key="2">
    <source>
        <dbReference type="ARBA" id="ARBA00006275"/>
    </source>
</evidence>
<evidence type="ECO:0000313" key="9">
    <source>
        <dbReference type="Proteomes" id="UP001449657"/>
    </source>
</evidence>
<dbReference type="Pfam" id="PF07980">
    <property type="entry name" value="SusD_RagB"/>
    <property type="match status" value="1"/>
</dbReference>
<keyword evidence="3" id="KW-0732">Signal</keyword>
<dbReference type="Proteomes" id="UP001449657">
    <property type="component" value="Chromosome"/>
</dbReference>
<dbReference type="Gene3D" id="1.25.40.390">
    <property type="match status" value="1"/>
</dbReference>
<protein>
    <submittedName>
        <fullName evidence="8">RagB/SusD family nutrient uptake outer membrane protein</fullName>
    </submittedName>
</protein>
<feature type="domain" description="SusD-like N-terminal" evidence="7">
    <location>
        <begin position="21"/>
        <end position="222"/>
    </location>
</feature>
<dbReference type="SUPFAM" id="SSF48452">
    <property type="entry name" value="TPR-like"/>
    <property type="match status" value="1"/>
</dbReference>
<evidence type="ECO:0000256" key="3">
    <source>
        <dbReference type="ARBA" id="ARBA00022729"/>
    </source>
</evidence>
<dbReference type="CDD" id="cd08977">
    <property type="entry name" value="SusD"/>
    <property type="match status" value="1"/>
</dbReference>
<keyword evidence="4" id="KW-0472">Membrane</keyword>